<name>A0A834MJ69_RHYFE</name>
<sequence length="257" mass="29595">MSRLRSFTLEEVKYLESLIEPNKDIIEATRTDVEMAAKKKQCWLEIENKFNSSTNLPRTVAMLKKKYENLKRIKGLTSKRKRASSKVPGRKTNDSNENTAKASVNIETPTDVQTSSSSFADDSEGDYTIVSPSKVIKEEINDESTTIDIEELLLETKPTIDDSIIPINYEPISTSIEPTTSQLDSHPIYNENAFNEEMMKLLREKRNMETELLKKEANAKLHCLNMETILLKIKIDEYRLKQDIIEMQKEQIMKNLK</sequence>
<comment type="function">
    <text evidence="5">Involved in transvection phenomena (= synapsis-dependent gene expression), where the synaptic pairing of chromosomes carrying genes with which zeste interacts influences the expression of these genes. Zeste binds to DNA and stimulates transcription from a nearby promoter.</text>
</comment>
<feature type="coiled-coil region" evidence="6">
    <location>
        <begin position="191"/>
        <end position="218"/>
    </location>
</feature>
<protein>
    <recommendedName>
        <fullName evidence="2">Regulatory protein zeste</fullName>
    </recommendedName>
</protein>
<evidence type="ECO:0000256" key="2">
    <source>
        <dbReference type="ARBA" id="ARBA00016807"/>
    </source>
</evidence>
<evidence type="ECO:0000256" key="3">
    <source>
        <dbReference type="ARBA" id="ARBA00023015"/>
    </source>
</evidence>
<gene>
    <name evidence="9" type="ORF">GWI33_003235</name>
</gene>
<evidence type="ECO:0000256" key="1">
    <source>
        <dbReference type="ARBA" id="ARBA00011764"/>
    </source>
</evidence>
<comment type="caution">
    <text evidence="9">The sequence shown here is derived from an EMBL/GenBank/DDBJ whole genome shotgun (WGS) entry which is preliminary data.</text>
</comment>
<dbReference type="Pfam" id="PF13873">
    <property type="entry name" value="Myb_DNA-bind_5"/>
    <property type="match status" value="1"/>
</dbReference>
<evidence type="ECO:0000259" key="8">
    <source>
        <dbReference type="Pfam" id="PF13873"/>
    </source>
</evidence>
<dbReference type="Proteomes" id="UP000625711">
    <property type="component" value="Unassembled WGS sequence"/>
</dbReference>
<evidence type="ECO:0000313" key="10">
    <source>
        <dbReference type="Proteomes" id="UP000625711"/>
    </source>
</evidence>
<keyword evidence="3" id="KW-0805">Transcription regulation</keyword>
<accession>A0A834MJ69</accession>
<evidence type="ECO:0000256" key="4">
    <source>
        <dbReference type="ARBA" id="ARBA00023163"/>
    </source>
</evidence>
<proteinExistence type="predicted"/>
<evidence type="ECO:0000256" key="6">
    <source>
        <dbReference type="SAM" id="Coils"/>
    </source>
</evidence>
<keyword evidence="4" id="KW-0804">Transcription</keyword>
<feature type="region of interest" description="Disordered" evidence="7">
    <location>
        <begin position="77"/>
        <end position="103"/>
    </location>
</feature>
<dbReference type="OrthoDB" id="3066195at2759"/>
<reference evidence="9" key="1">
    <citation type="submission" date="2020-08" db="EMBL/GenBank/DDBJ databases">
        <title>Genome sequencing and assembly of the red palm weevil Rhynchophorus ferrugineus.</title>
        <authorList>
            <person name="Dias G.B."/>
            <person name="Bergman C.M."/>
            <person name="Manee M."/>
        </authorList>
    </citation>
    <scope>NUCLEOTIDE SEQUENCE</scope>
    <source>
        <strain evidence="9">AA-2017</strain>
        <tissue evidence="9">Whole larva</tissue>
    </source>
</reference>
<feature type="domain" description="Myb/SANT-like DNA-binding" evidence="8">
    <location>
        <begin position="4"/>
        <end position="73"/>
    </location>
</feature>
<keyword evidence="6" id="KW-0175">Coiled coil</keyword>
<comment type="subunit">
    <text evidence="1">Self-associates forming complexes of several hundred monomers.</text>
</comment>
<evidence type="ECO:0000256" key="5">
    <source>
        <dbReference type="ARBA" id="ARBA00025466"/>
    </source>
</evidence>
<dbReference type="InterPro" id="IPR028002">
    <property type="entry name" value="Myb_DNA-bind_5"/>
</dbReference>
<dbReference type="EMBL" id="JAACXV010000189">
    <property type="protein sequence ID" value="KAF7282120.1"/>
    <property type="molecule type" value="Genomic_DNA"/>
</dbReference>
<evidence type="ECO:0000256" key="7">
    <source>
        <dbReference type="SAM" id="MobiDB-lite"/>
    </source>
</evidence>
<evidence type="ECO:0000313" key="9">
    <source>
        <dbReference type="EMBL" id="KAF7282120.1"/>
    </source>
</evidence>
<keyword evidence="10" id="KW-1185">Reference proteome</keyword>
<dbReference type="AlphaFoldDB" id="A0A834MJ69"/>
<organism evidence="9 10">
    <name type="scientific">Rhynchophorus ferrugineus</name>
    <name type="common">Red palm weevil</name>
    <name type="synonym">Curculio ferrugineus</name>
    <dbReference type="NCBI Taxonomy" id="354439"/>
    <lineage>
        <taxon>Eukaryota</taxon>
        <taxon>Metazoa</taxon>
        <taxon>Ecdysozoa</taxon>
        <taxon>Arthropoda</taxon>
        <taxon>Hexapoda</taxon>
        <taxon>Insecta</taxon>
        <taxon>Pterygota</taxon>
        <taxon>Neoptera</taxon>
        <taxon>Endopterygota</taxon>
        <taxon>Coleoptera</taxon>
        <taxon>Polyphaga</taxon>
        <taxon>Cucujiformia</taxon>
        <taxon>Curculionidae</taxon>
        <taxon>Dryophthorinae</taxon>
        <taxon>Rhynchophorus</taxon>
    </lineage>
</organism>